<dbReference type="InterPro" id="IPR000744">
    <property type="entry name" value="NSF_attach"/>
</dbReference>
<evidence type="ECO:0000256" key="8">
    <source>
        <dbReference type="ARBA" id="ARBA00042485"/>
    </source>
</evidence>
<dbReference type="Pfam" id="PF14938">
    <property type="entry name" value="SNAP"/>
    <property type="match status" value="1"/>
</dbReference>
<comment type="similarity">
    <text evidence="2">Belongs to the SNAP family.</text>
</comment>
<accession>E4XKX6</accession>
<evidence type="ECO:0000313" key="10">
    <source>
        <dbReference type="Proteomes" id="UP000001307"/>
    </source>
</evidence>
<organism evidence="9">
    <name type="scientific">Oikopleura dioica</name>
    <name type="common">Tunicate</name>
    <dbReference type="NCBI Taxonomy" id="34765"/>
    <lineage>
        <taxon>Eukaryota</taxon>
        <taxon>Metazoa</taxon>
        <taxon>Chordata</taxon>
        <taxon>Tunicata</taxon>
        <taxon>Appendicularia</taxon>
        <taxon>Copelata</taxon>
        <taxon>Oikopleuridae</taxon>
        <taxon>Oikopleura</taxon>
    </lineage>
</organism>
<dbReference type="AlphaFoldDB" id="E4XKX6"/>
<dbReference type="InParanoid" id="E4XKX6"/>
<name>E4XKX6_OIKDI</name>
<evidence type="ECO:0000256" key="5">
    <source>
        <dbReference type="ARBA" id="ARBA00022927"/>
    </source>
</evidence>
<evidence type="ECO:0000256" key="4">
    <source>
        <dbReference type="ARBA" id="ARBA00022892"/>
    </source>
</evidence>
<dbReference type="EMBL" id="FN653066">
    <property type="protein sequence ID" value="CBY25043.1"/>
    <property type="molecule type" value="Genomic_DNA"/>
</dbReference>
<dbReference type="PANTHER" id="PTHR13768">
    <property type="entry name" value="SOLUBLE NSF ATTACHMENT PROTEIN SNAP"/>
    <property type="match status" value="1"/>
</dbReference>
<keyword evidence="4" id="KW-0931">ER-Golgi transport</keyword>
<protein>
    <recommendedName>
        <fullName evidence="7">Gamma-soluble NSF attachment protein</fullName>
    </recommendedName>
    <alternativeName>
        <fullName evidence="8">N-ethylmaleimide-sensitive factor attachment protein gamma</fullName>
    </alternativeName>
</protein>
<comment type="subcellular location">
    <subcellularLocation>
        <location evidence="1">Membrane</location>
        <topology evidence="1">Peripheral membrane protein</topology>
    </subcellularLocation>
</comment>
<evidence type="ECO:0000256" key="3">
    <source>
        <dbReference type="ARBA" id="ARBA00022448"/>
    </source>
</evidence>
<evidence type="ECO:0000313" key="9">
    <source>
        <dbReference type="EMBL" id="CBY25043.1"/>
    </source>
</evidence>
<dbReference type="Proteomes" id="UP000001307">
    <property type="component" value="Unassembled WGS sequence"/>
</dbReference>
<dbReference type="GO" id="GO:0031201">
    <property type="term" value="C:SNARE complex"/>
    <property type="evidence" value="ECO:0007669"/>
    <property type="project" value="TreeGrafter"/>
</dbReference>
<evidence type="ECO:0000256" key="1">
    <source>
        <dbReference type="ARBA" id="ARBA00004170"/>
    </source>
</evidence>
<dbReference type="GO" id="GO:0005774">
    <property type="term" value="C:vacuolar membrane"/>
    <property type="evidence" value="ECO:0007669"/>
    <property type="project" value="TreeGrafter"/>
</dbReference>
<proteinExistence type="inferred from homology"/>
<evidence type="ECO:0000256" key="2">
    <source>
        <dbReference type="ARBA" id="ARBA00010050"/>
    </source>
</evidence>
<dbReference type="SUPFAM" id="SSF48452">
    <property type="entry name" value="TPR-like"/>
    <property type="match status" value="1"/>
</dbReference>
<keyword evidence="5" id="KW-0653">Protein transport</keyword>
<dbReference type="GO" id="GO:0006886">
    <property type="term" value="P:intracellular protein transport"/>
    <property type="evidence" value="ECO:0007669"/>
    <property type="project" value="InterPro"/>
</dbReference>
<dbReference type="GO" id="GO:0016192">
    <property type="term" value="P:vesicle-mediated transport"/>
    <property type="evidence" value="ECO:0007669"/>
    <property type="project" value="UniProtKB-KW"/>
</dbReference>
<sequence>MSANRVQAAERLIAEAEKHMKTSFIALKFSPDVDSAIEAYDKAAIQLKNASEYKRAIEVYLKVAAMNESRRSYFNAGKALDSASGCCRDLEDLDGVLAYADQAADLFRSNGQPDTAYHTLIRAAKHAEPKRPEASIEFYQNAANMYRMEGGRVREAADVLNRVACLQIWDFNNFDNSRAGRYNDVLSTLERERELRLEAKSNEAAARTHLIIILVYLKLGRESVARENHQKGESFVSGYDTTDSARVLDMVFEAIDGGDEEEFTAAIRQPYFRSLENDFVKLSRTISLPDSVPQEIDLNAAPSGIADVPDFNQAIPQMSEAEPDIL</sequence>
<dbReference type="PANTHER" id="PTHR13768:SF2">
    <property type="entry name" value="GAMMA-SOLUBLE NSF ATTACHMENT PROTEIN"/>
    <property type="match status" value="1"/>
</dbReference>
<dbReference type="InterPro" id="IPR011990">
    <property type="entry name" value="TPR-like_helical_dom_sf"/>
</dbReference>
<keyword evidence="6" id="KW-0472">Membrane</keyword>
<gene>
    <name evidence="9" type="ORF">GSOID_T00014345001</name>
</gene>
<dbReference type="OrthoDB" id="26569at2759"/>
<dbReference type="FunCoup" id="E4XKX6">
    <property type="interactions" value="230"/>
</dbReference>
<keyword evidence="3" id="KW-0813">Transport</keyword>
<dbReference type="GO" id="GO:0019905">
    <property type="term" value="F:syntaxin binding"/>
    <property type="evidence" value="ECO:0007669"/>
    <property type="project" value="TreeGrafter"/>
</dbReference>
<dbReference type="Gene3D" id="1.25.40.10">
    <property type="entry name" value="Tetratricopeptide repeat domain"/>
    <property type="match status" value="1"/>
</dbReference>
<keyword evidence="10" id="KW-1185">Reference proteome</keyword>
<dbReference type="GO" id="GO:0005483">
    <property type="term" value="F:soluble NSF attachment protein activity"/>
    <property type="evidence" value="ECO:0007669"/>
    <property type="project" value="TreeGrafter"/>
</dbReference>
<evidence type="ECO:0000256" key="6">
    <source>
        <dbReference type="ARBA" id="ARBA00023136"/>
    </source>
</evidence>
<evidence type="ECO:0000256" key="7">
    <source>
        <dbReference type="ARBA" id="ARBA00040047"/>
    </source>
</evidence>
<reference evidence="9" key="1">
    <citation type="journal article" date="2010" name="Science">
        <title>Plasticity of animal genome architecture unmasked by rapid evolution of a pelagic tunicate.</title>
        <authorList>
            <person name="Denoeud F."/>
            <person name="Henriet S."/>
            <person name="Mungpakdee S."/>
            <person name="Aury J.M."/>
            <person name="Da Silva C."/>
            <person name="Brinkmann H."/>
            <person name="Mikhaleva J."/>
            <person name="Olsen L.C."/>
            <person name="Jubin C."/>
            <person name="Canestro C."/>
            <person name="Bouquet J.M."/>
            <person name="Danks G."/>
            <person name="Poulain J."/>
            <person name="Campsteijn C."/>
            <person name="Adamski M."/>
            <person name="Cross I."/>
            <person name="Yadetie F."/>
            <person name="Muffato M."/>
            <person name="Louis A."/>
            <person name="Butcher S."/>
            <person name="Tsagkogeorga G."/>
            <person name="Konrad A."/>
            <person name="Singh S."/>
            <person name="Jensen M.F."/>
            <person name="Cong E.H."/>
            <person name="Eikeseth-Otteraa H."/>
            <person name="Noel B."/>
            <person name="Anthouard V."/>
            <person name="Porcel B.M."/>
            <person name="Kachouri-Lafond R."/>
            <person name="Nishino A."/>
            <person name="Ugolini M."/>
            <person name="Chourrout P."/>
            <person name="Nishida H."/>
            <person name="Aasland R."/>
            <person name="Huzurbazar S."/>
            <person name="Westhof E."/>
            <person name="Delsuc F."/>
            <person name="Lehrach H."/>
            <person name="Reinhardt R."/>
            <person name="Weissenbach J."/>
            <person name="Roy S.W."/>
            <person name="Artiguenave F."/>
            <person name="Postlethwait J.H."/>
            <person name="Manak J.R."/>
            <person name="Thompson E.M."/>
            <person name="Jaillon O."/>
            <person name="Du Pasquier L."/>
            <person name="Boudinot P."/>
            <person name="Liberles D.A."/>
            <person name="Volff J.N."/>
            <person name="Philippe H."/>
            <person name="Lenhard B."/>
            <person name="Roest Crollius H."/>
            <person name="Wincker P."/>
            <person name="Chourrout D."/>
        </authorList>
    </citation>
    <scope>NUCLEOTIDE SEQUENCE [LARGE SCALE GENOMIC DNA]</scope>
</reference>